<name>A0AC61PJF7_9FIRM</name>
<comment type="caution">
    <text evidence="1">The sequence shown here is derived from an EMBL/GenBank/DDBJ whole genome shotgun (WGS) entry which is preliminary data.</text>
</comment>
<protein>
    <submittedName>
        <fullName evidence="1">Poly-gamma-glutamate synthesis protein (Capsule biosynthesis protein)</fullName>
    </submittedName>
</protein>
<evidence type="ECO:0000313" key="2">
    <source>
        <dbReference type="Proteomes" id="UP000192328"/>
    </source>
</evidence>
<organism evidence="1 2">
    <name type="scientific">Aristaeella lactis</name>
    <dbReference type="NCBI Taxonomy" id="3046383"/>
    <lineage>
        <taxon>Bacteria</taxon>
        <taxon>Bacillati</taxon>
        <taxon>Bacillota</taxon>
        <taxon>Clostridia</taxon>
        <taxon>Eubacteriales</taxon>
        <taxon>Aristaeellaceae</taxon>
        <taxon>Aristaeella</taxon>
    </lineage>
</organism>
<proteinExistence type="predicted"/>
<sequence length="395" mass="43906">MQKKTFRAVCAILLTMSLLLATGFAAAEKTILLTFTGDCTIGSEERTRAREDSFDTMAASQGYDYFFANFRELFEADDLTVINFEGVLSDSRAQESQRKTYRFRGPTDFAKILTGSSIEACSLANNHIGDFGKQGEESTKKTLEENGISWFQGFNVYVYEKDGIKIGFMALDNITYNKGSEKLRKLISDMKASGEVNAFVVCWHTGLEYRGNHEEGTERNARNVIKAGADLIIVNHPHVLQGMNVFNNRTVFYSLGNFVFGGNSKIETRKHLIDQTVTSLYTAVVQAKLVFTNDGRYMGQQVTILPAVTTGTDPVNNYQPRRATAEEAEAVRFAIQRDTAFELPPVTTDENGMTRIEMEYQAAFDEVLVPEGEQQMTLGAPEAPAAAPTRKTKGE</sequence>
<reference evidence="1" key="1">
    <citation type="submission" date="2017-04" db="EMBL/GenBank/DDBJ databases">
        <authorList>
            <person name="Varghese N."/>
            <person name="Submissions S."/>
        </authorList>
    </citation>
    <scope>NUCLEOTIDE SEQUENCE</scope>
    <source>
        <strain evidence="1">WTE2008</strain>
    </source>
</reference>
<accession>A0AC61PJF7</accession>
<gene>
    <name evidence="1" type="ORF">SAMN06297397_0958</name>
</gene>
<dbReference type="EMBL" id="FWXZ01000001">
    <property type="protein sequence ID" value="SMC44720.1"/>
    <property type="molecule type" value="Genomic_DNA"/>
</dbReference>
<evidence type="ECO:0000313" key="1">
    <source>
        <dbReference type="EMBL" id="SMC44720.1"/>
    </source>
</evidence>
<keyword evidence="2" id="KW-1185">Reference proteome</keyword>
<dbReference type="Proteomes" id="UP000192328">
    <property type="component" value="Unassembled WGS sequence"/>
</dbReference>